<proteinExistence type="inferred from homology"/>
<keyword evidence="3" id="KW-0032">Aminotransferase</keyword>
<organism evidence="5 6">
    <name type="scientific">Neogobius melanostomus</name>
    <name type="common">round goby</name>
    <dbReference type="NCBI Taxonomy" id="47308"/>
    <lineage>
        <taxon>Eukaryota</taxon>
        <taxon>Metazoa</taxon>
        <taxon>Chordata</taxon>
        <taxon>Craniata</taxon>
        <taxon>Vertebrata</taxon>
        <taxon>Euteleostomi</taxon>
        <taxon>Actinopterygii</taxon>
        <taxon>Neopterygii</taxon>
        <taxon>Teleostei</taxon>
        <taxon>Neoteleostei</taxon>
        <taxon>Acanthomorphata</taxon>
        <taxon>Gobiaria</taxon>
        <taxon>Gobiiformes</taxon>
        <taxon>Gobioidei</taxon>
        <taxon>Gobiidae</taxon>
        <taxon>Benthophilinae</taxon>
        <taxon>Neogobiini</taxon>
        <taxon>Neogobius</taxon>
    </lineage>
</organism>
<evidence type="ECO:0000256" key="4">
    <source>
        <dbReference type="ARBA" id="ARBA00022679"/>
    </source>
</evidence>
<comment type="similarity">
    <text evidence="2">Belongs to the class-III pyridoxal-phosphate-dependent aminotransferase family.</text>
</comment>
<dbReference type="Ensembl" id="ENSNMLT00000001310.1">
    <property type="protein sequence ID" value="ENSNMLP00000001129.1"/>
    <property type="gene ID" value="ENSNMLG00000000887.1"/>
</dbReference>
<dbReference type="Proteomes" id="UP000694523">
    <property type="component" value="Unplaced"/>
</dbReference>
<dbReference type="GO" id="GO:0009450">
    <property type="term" value="P:gamma-aminobutyric acid catabolic process"/>
    <property type="evidence" value="ECO:0007669"/>
    <property type="project" value="TreeGrafter"/>
</dbReference>
<keyword evidence="4" id="KW-0808">Transferase</keyword>
<protein>
    <submittedName>
        <fullName evidence="5">4-aminobutyrate aminotransferase</fullName>
    </submittedName>
</protein>
<dbReference type="GO" id="GO:0008483">
    <property type="term" value="F:transaminase activity"/>
    <property type="evidence" value="ECO:0007669"/>
    <property type="project" value="UniProtKB-KW"/>
</dbReference>
<keyword evidence="6" id="KW-1185">Reference proteome</keyword>
<reference evidence="5" key="1">
    <citation type="submission" date="2025-08" db="UniProtKB">
        <authorList>
            <consortium name="Ensembl"/>
        </authorList>
    </citation>
    <scope>IDENTIFICATION</scope>
</reference>
<dbReference type="Gene3D" id="3.90.1150.10">
    <property type="entry name" value="Aspartate Aminotransferase, domain 1"/>
    <property type="match status" value="1"/>
</dbReference>
<dbReference type="AlphaFoldDB" id="A0A8C6S6P0"/>
<dbReference type="InterPro" id="IPR015422">
    <property type="entry name" value="PyrdxlP-dep_Trfase_small"/>
</dbReference>
<dbReference type="GO" id="GO:0030170">
    <property type="term" value="F:pyridoxal phosphate binding"/>
    <property type="evidence" value="ECO:0007669"/>
    <property type="project" value="TreeGrafter"/>
</dbReference>
<evidence type="ECO:0000256" key="1">
    <source>
        <dbReference type="ARBA" id="ARBA00001933"/>
    </source>
</evidence>
<sequence length="118" mass="12563">TPSCSLHTCLYFVAPLIQNGLKNTAPGCRHASKVAPQAQMDWDYDGPSMKTAVPGPRSQVPPHNVVAINVFVNYEESRGNYLVDVDGNRMLDPQRAPLHGVHCSLSVHGGSGSAGALL</sequence>
<evidence type="ECO:0000313" key="6">
    <source>
        <dbReference type="Proteomes" id="UP000694523"/>
    </source>
</evidence>
<evidence type="ECO:0000313" key="5">
    <source>
        <dbReference type="Ensembl" id="ENSNMLP00000001129.1"/>
    </source>
</evidence>
<reference evidence="5" key="2">
    <citation type="submission" date="2025-09" db="UniProtKB">
        <authorList>
            <consortium name="Ensembl"/>
        </authorList>
    </citation>
    <scope>IDENTIFICATION</scope>
</reference>
<comment type="cofactor">
    <cofactor evidence="1">
        <name>pyridoxal 5'-phosphate</name>
        <dbReference type="ChEBI" id="CHEBI:597326"/>
    </cofactor>
</comment>
<evidence type="ECO:0000256" key="2">
    <source>
        <dbReference type="ARBA" id="ARBA00008954"/>
    </source>
</evidence>
<evidence type="ECO:0000256" key="3">
    <source>
        <dbReference type="ARBA" id="ARBA00022576"/>
    </source>
</evidence>
<dbReference type="PANTHER" id="PTHR43206">
    <property type="entry name" value="AMINOTRANSFERASE"/>
    <property type="match status" value="1"/>
</dbReference>
<name>A0A8C6S6P0_9GOBI</name>
<accession>A0A8C6S6P0</accession>
<dbReference type="GO" id="GO:0005739">
    <property type="term" value="C:mitochondrion"/>
    <property type="evidence" value="ECO:0007669"/>
    <property type="project" value="TreeGrafter"/>
</dbReference>
<dbReference type="PANTHER" id="PTHR43206:SF1">
    <property type="entry name" value="4-AMINOBUTYRATE AMINOTRANSFERASE, MITOCHONDRIAL"/>
    <property type="match status" value="1"/>
</dbReference>